<gene>
    <name evidence="1" type="ORF">EDD27_7957</name>
</gene>
<dbReference type="OrthoDB" id="3578774at2"/>
<evidence type="ECO:0000313" key="2">
    <source>
        <dbReference type="Proteomes" id="UP000284824"/>
    </source>
</evidence>
<comment type="caution">
    <text evidence="1">The sequence shown here is derived from an EMBL/GenBank/DDBJ whole genome shotgun (WGS) entry which is preliminary data.</text>
</comment>
<organism evidence="1 2">
    <name type="scientific">Nonomuraea polychroma</name>
    <dbReference type="NCBI Taxonomy" id="46176"/>
    <lineage>
        <taxon>Bacteria</taxon>
        <taxon>Bacillati</taxon>
        <taxon>Actinomycetota</taxon>
        <taxon>Actinomycetes</taxon>
        <taxon>Streptosporangiales</taxon>
        <taxon>Streptosporangiaceae</taxon>
        <taxon>Nonomuraea</taxon>
    </lineage>
</organism>
<dbReference type="AlphaFoldDB" id="A0A438MI79"/>
<accession>A0A438MI79</accession>
<keyword evidence="2" id="KW-1185">Reference proteome</keyword>
<dbReference type="EMBL" id="SAUN01000001">
    <property type="protein sequence ID" value="RVX45175.1"/>
    <property type="molecule type" value="Genomic_DNA"/>
</dbReference>
<name>A0A438MI79_9ACTN</name>
<dbReference type="Proteomes" id="UP000284824">
    <property type="component" value="Unassembled WGS sequence"/>
</dbReference>
<sequence length="662" mass="73036">MRTFFEPDEYEEFEAAKDVLIRRCLGWAGGRGLRADATVLEAALDARHRSTDGRLAFWNAEQVGRFLGEWIPRYVIAPREMLEAAPETLLTLLRYLDATGLRDPRGATPVELETAVAEAANDYPAVLDDPLRLGLAKFWAQVALDHGVDLTDQEVLNRFQRDIDAGRVAYDADLLEKIAEARFFDPGLDEERAFPQLPVTLPPAPELAAAAARSQTVRRLTALADWVGKDGRPLTTAGNLRLADARELAELLGTGEQDLKARSATELPKLSFLLEWAKGIRMVRVHKSRLVRVAKAAPLLRDPEQLWARAFEAFFELGMELGPPESCASLLAEEFDEAMPDVLNSVYGLPGRVPVARLQESVWLACQENFQLDDDDPRHDLWRQEVDRDLVAALEALAELGAVDLDHGMADELYSSDLDDEEQMLPPAARDRLRAPLAKPGPLVSLTPLGVRAMRERMLAEGRDAPLVGELAQAAPGELLGVLAQHYPPDMAAMELDGWLAAHGGEVEPLLDAIRVCPFRTRAAAMLDALADALPDGQPLLRRLRGDRALGPIAVTALLEEDALRPDDLTSEEHLLLMAEGMLTLLELGGPDEVMNQVTQIAGREAPEIIDTVVRSGHPAEVGMDELRRLVAEPLRARTHRLRFVEGPRPGARGHHGKRRKR</sequence>
<evidence type="ECO:0000313" key="1">
    <source>
        <dbReference type="EMBL" id="RVX45175.1"/>
    </source>
</evidence>
<reference evidence="1 2" key="1">
    <citation type="submission" date="2019-01" db="EMBL/GenBank/DDBJ databases">
        <title>Sequencing the genomes of 1000 actinobacteria strains.</title>
        <authorList>
            <person name="Klenk H.-P."/>
        </authorList>
    </citation>
    <scope>NUCLEOTIDE SEQUENCE [LARGE SCALE GENOMIC DNA]</scope>
    <source>
        <strain evidence="1 2">DSM 43925</strain>
    </source>
</reference>
<proteinExistence type="predicted"/>
<protein>
    <submittedName>
        <fullName evidence="1">Uncharacterized protein</fullName>
    </submittedName>
</protein>
<dbReference type="RefSeq" id="WP_127936836.1">
    <property type="nucleotide sequence ID" value="NZ_SAUN01000001.1"/>
</dbReference>